<dbReference type="PANTHER" id="PTHR11787">
    <property type="entry name" value="RAB GDP-DISSOCIATION INHIBITOR"/>
    <property type="match status" value="1"/>
</dbReference>
<organism evidence="3 4">
    <name type="scientific">Lentinula lateritia</name>
    <dbReference type="NCBI Taxonomy" id="40482"/>
    <lineage>
        <taxon>Eukaryota</taxon>
        <taxon>Fungi</taxon>
        <taxon>Dikarya</taxon>
        <taxon>Basidiomycota</taxon>
        <taxon>Agaricomycotina</taxon>
        <taxon>Agaricomycetes</taxon>
        <taxon>Agaricomycetidae</taxon>
        <taxon>Agaricales</taxon>
        <taxon>Marasmiineae</taxon>
        <taxon>Omphalotaceae</taxon>
        <taxon>Lentinula</taxon>
    </lineage>
</organism>
<dbReference type="Gene3D" id="3.30.519.10">
    <property type="entry name" value="Guanine Nucleotide Dissociation Inhibitor, domain 2"/>
    <property type="match status" value="1"/>
</dbReference>
<proteinExistence type="inferred from homology"/>
<dbReference type="SUPFAM" id="SSF51905">
    <property type="entry name" value="FAD/NAD(P)-binding domain"/>
    <property type="match status" value="1"/>
</dbReference>
<dbReference type="EMBL" id="JANVFT010000041">
    <property type="protein sequence ID" value="KAJ4491706.1"/>
    <property type="molecule type" value="Genomic_DNA"/>
</dbReference>
<evidence type="ECO:0000313" key="4">
    <source>
        <dbReference type="Proteomes" id="UP001150217"/>
    </source>
</evidence>
<feature type="region of interest" description="Disordered" evidence="2">
    <location>
        <begin position="546"/>
        <end position="586"/>
    </location>
</feature>
<protein>
    <submittedName>
        <fullName evidence="3">GDP dissociation inhibitor-domain-containing protein</fullName>
    </submittedName>
</protein>
<dbReference type="InterPro" id="IPR018203">
    <property type="entry name" value="GDP_dissociation_inhibitor"/>
</dbReference>
<dbReference type="Gene3D" id="3.50.50.60">
    <property type="entry name" value="FAD/NAD(P)-binding domain"/>
    <property type="match status" value="1"/>
</dbReference>
<dbReference type="PRINTS" id="PR00891">
    <property type="entry name" value="RABGDIREP"/>
</dbReference>
<dbReference type="SUPFAM" id="SSF54373">
    <property type="entry name" value="FAD-linked reductases, C-terminal domain"/>
    <property type="match status" value="1"/>
</dbReference>
<comment type="similarity">
    <text evidence="1">Belongs to the Rab GDI family.</text>
</comment>
<evidence type="ECO:0000256" key="1">
    <source>
        <dbReference type="ARBA" id="ARBA00005593"/>
    </source>
</evidence>
<dbReference type="Pfam" id="PF00996">
    <property type="entry name" value="GDI"/>
    <property type="match status" value="1"/>
</dbReference>
<accession>A0ABQ8VEJ1</accession>
<sequence>MDDEGAFDVIVIGTGLTESITAAALAKAGFKVAHLDENVYYGGDEASLSLDEYIDWATQPRTSTQISSFSSLSPSDTLPNSRQYSISLSPSVIPATGPLISSLVASGVSRYGGFRLVEHVAVYSSDHKVETVPGSKEDIFKDKTISLLDKRRLMRFLVFASEDEEFEGRVELEGTNVDMPFLEFLKATFSLNQEIAETITYALSYCTSPTDKTLPALHRLRRYLRSIGRYGHSPFLVGHYGSSGEIAQGFCRTAAVAGAVYILGKPISSITRNRNSEKAQSTPTYTLTLADFPEPITCHLLISSESRLPVELIRNIDAIQRIPSAFPFADEDKPIKIARGVCIIDQALTLTPTQDSLIFGEADLENSITESSPALDTGIVVFPPFSVPAGFAPSAVTVLVVGEGSFSVPKGKWIIYISTPIPSFSPDSNHDSDPVVSPETLLKPYLETTLSFSSTSSVKPLIPLFTSFYLQSTSPAPRAASVTASAVPTDLSASHEVSNSIDPPSPSILLMPLPEILPLPDSGDASALNAEAVFWEAIKALNGFKDTKKQEASQEQDAPPVREEDRLSIESFWPPVVSEEDDEDEL</sequence>
<dbReference type="Gene3D" id="1.10.405.10">
    <property type="entry name" value="Guanine Nucleotide Dissociation Inhibitor, domain 1"/>
    <property type="match status" value="1"/>
</dbReference>
<name>A0ABQ8VEJ1_9AGAR</name>
<keyword evidence="4" id="KW-1185">Reference proteome</keyword>
<gene>
    <name evidence="3" type="ORF">C8R41DRAFT_920318</name>
</gene>
<comment type="caution">
    <text evidence="3">The sequence shown here is derived from an EMBL/GenBank/DDBJ whole genome shotgun (WGS) entry which is preliminary data.</text>
</comment>
<evidence type="ECO:0000313" key="3">
    <source>
        <dbReference type="EMBL" id="KAJ4491706.1"/>
    </source>
</evidence>
<evidence type="ECO:0000256" key="2">
    <source>
        <dbReference type="SAM" id="MobiDB-lite"/>
    </source>
</evidence>
<dbReference type="Proteomes" id="UP001150217">
    <property type="component" value="Unassembled WGS sequence"/>
</dbReference>
<dbReference type="InterPro" id="IPR036188">
    <property type="entry name" value="FAD/NAD-bd_sf"/>
</dbReference>
<dbReference type="PANTHER" id="PTHR11787:SF4">
    <property type="entry name" value="CHM, RAB ESCORT PROTEIN 1"/>
    <property type="match status" value="1"/>
</dbReference>
<reference evidence="3" key="1">
    <citation type="submission" date="2022-08" db="EMBL/GenBank/DDBJ databases">
        <title>A Global Phylogenomic Analysis of the Shiitake Genus Lentinula.</title>
        <authorList>
            <consortium name="DOE Joint Genome Institute"/>
            <person name="Sierra-Patev S."/>
            <person name="Min B."/>
            <person name="Naranjo-Ortiz M."/>
            <person name="Looney B."/>
            <person name="Konkel Z."/>
            <person name="Slot J.C."/>
            <person name="Sakamoto Y."/>
            <person name="Steenwyk J.L."/>
            <person name="Rokas A."/>
            <person name="Carro J."/>
            <person name="Camarero S."/>
            <person name="Ferreira P."/>
            <person name="Molpeceres G."/>
            <person name="Ruiz-Duenas F.J."/>
            <person name="Serrano A."/>
            <person name="Henrissat B."/>
            <person name="Drula E."/>
            <person name="Hughes K.W."/>
            <person name="Mata J.L."/>
            <person name="Ishikawa N.K."/>
            <person name="Vargas-Isla R."/>
            <person name="Ushijima S."/>
            <person name="Smith C.A."/>
            <person name="Ahrendt S."/>
            <person name="Andreopoulos W."/>
            <person name="He G."/>
            <person name="Labutti K."/>
            <person name="Lipzen A."/>
            <person name="Ng V."/>
            <person name="Riley R."/>
            <person name="Sandor L."/>
            <person name="Barry K."/>
            <person name="Martinez A.T."/>
            <person name="Xiao Y."/>
            <person name="Gibbons J.G."/>
            <person name="Terashima K."/>
            <person name="Grigoriev I.V."/>
            <person name="Hibbett D.S."/>
        </authorList>
    </citation>
    <scope>NUCLEOTIDE SEQUENCE</scope>
    <source>
        <strain evidence="3">RHP3577 ss4</strain>
    </source>
</reference>